<evidence type="ECO:0000313" key="2">
    <source>
        <dbReference type="Proteomes" id="UP001345691"/>
    </source>
</evidence>
<keyword evidence="2" id="KW-1185">Reference proteome</keyword>
<reference evidence="1 2" key="1">
    <citation type="submission" date="2023-08" db="EMBL/GenBank/DDBJ databases">
        <title>Black Yeasts Isolated from many extreme environments.</title>
        <authorList>
            <person name="Coleine C."/>
            <person name="Stajich J.E."/>
            <person name="Selbmann L."/>
        </authorList>
    </citation>
    <scope>NUCLEOTIDE SEQUENCE [LARGE SCALE GENOMIC DNA]</scope>
    <source>
        <strain evidence="1 2">CCFEE 6328</strain>
    </source>
</reference>
<evidence type="ECO:0000313" key="1">
    <source>
        <dbReference type="EMBL" id="KAK5062072.1"/>
    </source>
</evidence>
<dbReference type="Proteomes" id="UP001345691">
    <property type="component" value="Unassembled WGS sequence"/>
</dbReference>
<evidence type="ECO:0008006" key="3">
    <source>
        <dbReference type="Google" id="ProtNLM"/>
    </source>
</evidence>
<organism evidence="1 2">
    <name type="scientific">Exophiala sideris</name>
    <dbReference type="NCBI Taxonomy" id="1016849"/>
    <lineage>
        <taxon>Eukaryota</taxon>
        <taxon>Fungi</taxon>
        <taxon>Dikarya</taxon>
        <taxon>Ascomycota</taxon>
        <taxon>Pezizomycotina</taxon>
        <taxon>Eurotiomycetes</taxon>
        <taxon>Chaetothyriomycetidae</taxon>
        <taxon>Chaetothyriales</taxon>
        <taxon>Herpotrichiellaceae</taxon>
        <taxon>Exophiala</taxon>
    </lineage>
</organism>
<dbReference type="EMBL" id="JAVRRF010000008">
    <property type="protein sequence ID" value="KAK5062072.1"/>
    <property type="molecule type" value="Genomic_DNA"/>
</dbReference>
<protein>
    <recommendedName>
        <fullName evidence="3">EthD domain-containing protein</fullName>
    </recommendedName>
</protein>
<sequence length="246" mass="27209">MAPVLELIVLEVCELDTLYMKQLADQGTRAAQRCQGYSEGTPACSFGPRTVVPDESKYPYTADNCRTHGVQSVFIGPAQDAANTTVLASTWHSYESVVEFVRSEPYAQFFEELKALTTTEKLPATTHCYLSNHPKEDLEVLFTAKAIEMAPLTLFGDKVHQHYINFETAGKMIAAAPGYVAQFQAPQIEAPYNQWSLVGWDSIELHHAFNDAPEFPDFLKLVAPNVNLPGPPPIIHASFTKVFGSL</sequence>
<accession>A0ABR0JFG2</accession>
<proteinExistence type="predicted"/>
<dbReference type="Gene3D" id="3.30.70.100">
    <property type="match status" value="1"/>
</dbReference>
<comment type="caution">
    <text evidence="1">The sequence shown here is derived from an EMBL/GenBank/DDBJ whole genome shotgun (WGS) entry which is preliminary data.</text>
</comment>
<name>A0ABR0JFG2_9EURO</name>
<gene>
    <name evidence="1" type="ORF">LTR69_004429</name>
</gene>